<dbReference type="Proteomes" id="UP001596512">
    <property type="component" value="Unassembled WGS sequence"/>
</dbReference>
<comment type="caution">
    <text evidence="1">The sequence shown here is derived from an EMBL/GenBank/DDBJ whole genome shotgun (WGS) entry which is preliminary data.</text>
</comment>
<accession>A0ABW2TT13</accession>
<evidence type="ECO:0000313" key="1">
    <source>
        <dbReference type="EMBL" id="MFC7616135.1"/>
    </source>
</evidence>
<keyword evidence="2" id="KW-1185">Reference proteome</keyword>
<organism evidence="1 2">
    <name type="scientific">Actinokineospora soli</name>
    <dbReference type="NCBI Taxonomy" id="1048753"/>
    <lineage>
        <taxon>Bacteria</taxon>
        <taxon>Bacillati</taxon>
        <taxon>Actinomycetota</taxon>
        <taxon>Actinomycetes</taxon>
        <taxon>Pseudonocardiales</taxon>
        <taxon>Pseudonocardiaceae</taxon>
        <taxon>Actinokineospora</taxon>
    </lineage>
</organism>
<gene>
    <name evidence="1" type="ORF">ACFQV2_24350</name>
</gene>
<name>A0ABW2TT13_9PSEU</name>
<sequence>MEGLTLFHRALEARRDHYNARFRMARHRSRSLSAGMCSRTCGPGSARWWTPRAATRSR</sequence>
<evidence type="ECO:0000313" key="2">
    <source>
        <dbReference type="Proteomes" id="UP001596512"/>
    </source>
</evidence>
<proteinExistence type="predicted"/>
<protein>
    <submittedName>
        <fullName evidence="1">Uncharacterized protein</fullName>
    </submittedName>
</protein>
<dbReference type="EMBL" id="JBHTEY010000004">
    <property type="protein sequence ID" value="MFC7616135.1"/>
    <property type="molecule type" value="Genomic_DNA"/>
</dbReference>
<reference evidence="2" key="1">
    <citation type="journal article" date="2019" name="Int. J. Syst. Evol. Microbiol.">
        <title>The Global Catalogue of Microorganisms (GCM) 10K type strain sequencing project: providing services to taxonomists for standard genome sequencing and annotation.</title>
        <authorList>
            <consortium name="The Broad Institute Genomics Platform"/>
            <consortium name="The Broad Institute Genome Sequencing Center for Infectious Disease"/>
            <person name="Wu L."/>
            <person name="Ma J."/>
        </authorList>
    </citation>
    <scope>NUCLEOTIDE SEQUENCE [LARGE SCALE GENOMIC DNA]</scope>
    <source>
        <strain evidence="2">JCM 17695</strain>
    </source>
</reference>